<comment type="similarity">
    <text evidence="2 10">Belongs to the thiolase-like superfamily. Thiolase family.</text>
</comment>
<dbReference type="Pfam" id="PF02803">
    <property type="entry name" value="Thiolase_C"/>
    <property type="match status" value="1"/>
</dbReference>
<proteinExistence type="inferred from homology"/>
<evidence type="ECO:0000256" key="7">
    <source>
        <dbReference type="ARBA" id="ARBA00023140"/>
    </source>
</evidence>
<dbReference type="EC" id="2.3.1.16" evidence="9"/>
<dbReference type="PROSITE" id="PS00099">
    <property type="entry name" value="THIOLASE_3"/>
    <property type="match status" value="1"/>
</dbReference>
<name>A0ABS1SRV7_9MICO</name>
<keyword evidence="5" id="KW-0809">Transit peptide</keyword>
<evidence type="ECO:0000259" key="11">
    <source>
        <dbReference type="Pfam" id="PF00108"/>
    </source>
</evidence>
<feature type="domain" description="Thiolase N-terminal" evidence="11">
    <location>
        <begin position="6"/>
        <end position="261"/>
    </location>
</feature>
<dbReference type="PANTHER" id="PTHR43853">
    <property type="entry name" value="3-KETOACYL-COA THIOLASE, PEROXISOMAL"/>
    <property type="match status" value="1"/>
</dbReference>
<dbReference type="CDD" id="cd00751">
    <property type="entry name" value="thiolase"/>
    <property type="match status" value="1"/>
</dbReference>
<dbReference type="PIRSF" id="PIRSF000429">
    <property type="entry name" value="Ac-CoA_Ac_transf"/>
    <property type="match status" value="1"/>
</dbReference>
<evidence type="ECO:0000259" key="12">
    <source>
        <dbReference type="Pfam" id="PF02803"/>
    </source>
</evidence>
<dbReference type="PANTHER" id="PTHR43853:SF8">
    <property type="entry name" value="3-KETOACYL-COA THIOLASE, PEROXISOMAL"/>
    <property type="match status" value="1"/>
</dbReference>
<dbReference type="InterPro" id="IPR020616">
    <property type="entry name" value="Thiolase_N"/>
</dbReference>
<evidence type="ECO:0000256" key="3">
    <source>
        <dbReference type="ARBA" id="ARBA00022679"/>
    </source>
</evidence>
<dbReference type="InterPro" id="IPR050215">
    <property type="entry name" value="Thiolase-like_sf_Thiolase"/>
</dbReference>
<dbReference type="Proteomes" id="UP001646141">
    <property type="component" value="Unassembled WGS sequence"/>
</dbReference>
<dbReference type="InterPro" id="IPR016039">
    <property type="entry name" value="Thiolase-like"/>
</dbReference>
<dbReference type="RefSeq" id="WP_202381990.1">
    <property type="nucleotide sequence ID" value="NZ_BAAAMA010000002.1"/>
</dbReference>
<dbReference type="InterPro" id="IPR020617">
    <property type="entry name" value="Thiolase_C"/>
</dbReference>
<evidence type="ECO:0000256" key="5">
    <source>
        <dbReference type="ARBA" id="ARBA00022946"/>
    </source>
</evidence>
<protein>
    <recommendedName>
        <fullName evidence="9">acetyl-CoA C-acyltransferase</fullName>
        <ecNumber evidence="9">2.3.1.16</ecNumber>
    </recommendedName>
</protein>
<accession>A0ABS1SRV7</accession>
<dbReference type="Pfam" id="PF00108">
    <property type="entry name" value="Thiolase_N"/>
    <property type="match status" value="1"/>
</dbReference>
<dbReference type="InterPro" id="IPR020610">
    <property type="entry name" value="Thiolase_AS"/>
</dbReference>
<dbReference type="Gene3D" id="3.40.47.10">
    <property type="match status" value="1"/>
</dbReference>
<evidence type="ECO:0000256" key="10">
    <source>
        <dbReference type="RuleBase" id="RU003557"/>
    </source>
</evidence>
<dbReference type="SUPFAM" id="SSF53901">
    <property type="entry name" value="Thiolase-like"/>
    <property type="match status" value="2"/>
</dbReference>
<evidence type="ECO:0000256" key="6">
    <source>
        <dbReference type="ARBA" id="ARBA00023098"/>
    </source>
</evidence>
<organism evidence="13 14">
    <name type="scientific">Leucobacter chromiireducens subsp. chromiireducens</name>
    <dbReference type="NCBI Taxonomy" id="660067"/>
    <lineage>
        <taxon>Bacteria</taxon>
        <taxon>Bacillati</taxon>
        <taxon>Actinomycetota</taxon>
        <taxon>Actinomycetes</taxon>
        <taxon>Micrococcales</taxon>
        <taxon>Microbacteriaceae</taxon>
        <taxon>Leucobacter</taxon>
    </lineage>
</organism>
<dbReference type="EMBL" id="QYAD01000002">
    <property type="protein sequence ID" value="MBL3689897.1"/>
    <property type="molecule type" value="Genomic_DNA"/>
</dbReference>
<keyword evidence="3 10" id="KW-0808">Transferase</keyword>
<comment type="subcellular location">
    <subcellularLocation>
        <location evidence="1">Peroxisome</location>
    </subcellularLocation>
</comment>
<dbReference type="PROSITE" id="PS00737">
    <property type="entry name" value="THIOLASE_2"/>
    <property type="match status" value="1"/>
</dbReference>
<evidence type="ECO:0000313" key="14">
    <source>
        <dbReference type="Proteomes" id="UP001646141"/>
    </source>
</evidence>
<keyword evidence="7" id="KW-0576">Peroxisome</keyword>
<keyword evidence="8 10" id="KW-0012">Acyltransferase</keyword>
<comment type="caution">
    <text evidence="13">The sequence shown here is derived from an EMBL/GenBank/DDBJ whole genome shotgun (WGS) entry which is preliminary data.</text>
</comment>
<evidence type="ECO:0000256" key="2">
    <source>
        <dbReference type="ARBA" id="ARBA00010982"/>
    </source>
</evidence>
<feature type="domain" description="Thiolase C-terminal" evidence="12">
    <location>
        <begin position="270"/>
        <end position="390"/>
    </location>
</feature>
<keyword evidence="4" id="KW-0276">Fatty acid metabolism</keyword>
<dbReference type="InterPro" id="IPR002155">
    <property type="entry name" value="Thiolase"/>
</dbReference>
<evidence type="ECO:0000256" key="4">
    <source>
        <dbReference type="ARBA" id="ARBA00022832"/>
    </source>
</evidence>
<evidence type="ECO:0000256" key="1">
    <source>
        <dbReference type="ARBA" id="ARBA00004275"/>
    </source>
</evidence>
<dbReference type="NCBIfam" id="TIGR01930">
    <property type="entry name" value="AcCoA-C-Actrans"/>
    <property type="match status" value="1"/>
</dbReference>
<sequence>MTEQAVIVSTARTPIGKAFRGSFNTTQVPVLAGHAVSAAVARAGLAGAEIEDFTLGCALTQGSAAVNVARHTVFAAGLPDEVPAATIDRQCASGLSAIATAANQIRVGEARVALAGGVDSVSLVQNSHWNDHAFRVASVRDGYYLSMLDTADFVARRYGVSREAQDAYALLSQQRTAAAQEAGVFADEIVPVDALRRVVDRATSAEHEELVTLTHDECNRPGTTAAGLAGLPAVLGGDSTVTAGNSSQLSDGAAAAVLMSETEASRRGLAPLGAFRGMRSVGLAPEEMGIGPTLAIPALLADHGLGIEDIDLWEINEAFAAQLVACRDRLGIPDEKLNVNGGAISIGHPYGMSGARMVGHALREGRRRGARYAVVSMCVGWGMGSAALLEIFPDAARA</sequence>
<evidence type="ECO:0000256" key="9">
    <source>
        <dbReference type="ARBA" id="ARBA00024073"/>
    </source>
</evidence>
<evidence type="ECO:0000256" key="8">
    <source>
        <dbReference type="ARBA" id="ARBA00023315"/>
    </source>
</evidence>
<keyword evidence="14" id="KW-1185">Reference proteome</keyword>
<keyword evidence="6" id="KW-0443">Lipid metabolism</keyword>
<reference evidence="13 14" key="1">
    <citation type="submission" date="2018-09" db="EMBL/GenBank/DDBJ databases">
        <title>Comparative genomics of Leucobacter spp.</title>
        <authorList>
            <person name="Reis A.C."/>
            <person name="Kolvenbach B.A."/>
            <person name="Corvini P.F.X."/>
            <person name="Nunes O.C."/>
        </authorList>
    </citation>
    <scope>NUCLEOTIDE SEQUENCE [LARGE SCALE GENOMIC DNA]</scope>
    <source>
        <strain evidence="13 14">L-1</strain>
    </source>
</reference>
<dbReference type="InterPro" id="IPR020613">
    <property type="entry name" value="Thiolase_CS"/>
</dbReference>
<evidence type="ECO:0000313" key="13">
    <source>
        <dbReference type="EMBL" id="MBL3689897.1"/>
    </source>
</evidence>
<gene>
    <name evidence="13" type="ORF">D3226_07965</name>
</gene>